<gene>
    <name evidence="2" type="ORF">KC01_LOCUS22271</name>
</gene>
<feature type="chain" id="PRO_5043427346" description="Transthyretin" evidence="1">
    <location>
        <begin position="20"/>
        <end position="70"/>
    </location>
</feature>
<dbReference type="AlphaFoldDB" id="A0AAV2KVP4"/>
<organism evidence="2 3">
    <name type="scientific">Knipowitschia caucasica</name>
    <name type="common">Caucasian dwarf goby</name>
    <name type="synonym">Pomatoschistus caucasicus</name>
    <dbReference type="NCBI Taxonomy" id="637954"/>
    <lineage>
        <taxon>Eukaryota</taxon>
        <taxon>Metazoa</taxon>
        <taxon>Chordata</taxon>
        <taxon>Craniata</taxon>
        <taxon>Vertebrata</taxon>
        <taxon>Euteleostomi</taxon>
        <taxon>Actinopterygii</taxon>
        <taxon>Neopterygii</taxon>
        <taxon>Teleostei</taxon>
        <taxon>Neoteleostei</taxon>
        <taxon>Acanthomorphata</taxon>
        <taxon>Gobiaria</taxon>
        <taxon>Gobiiformes</taxon>
        <taxon>Gobioidei</taxon>
        <taxon>Gobiidae</taxon>
        <taxon>Gobiinae</taxon>
        <taxon>Knipowitschia</taxon>
    </lineage>
</organism>
<evidence type="ECO:0000313" key="2">
    <source>
        <dbReference type="EMBL" id="CAL1593121.1"/>
    </source>
</evidence>
<sequence length="70" mass="7500">MAALRVLLLLPCLLLPTHTAPVAEKHGGSDLRCPLTVKILDAVHGTPAGPMSLRVFRRNTDETWTLVASG</sequence>
<dbReference type="Gene3D" id="2.60.40.180">
    <property type="entry name" value="Transthyretin/hydroxyisourate hydrolase domain"/>
    <property type="match status" value="1"/>
</dbReference>
<feature type="signal peptide" evidence="1">
    <location>
        <begin position="1"/>
        <end position="19"/>
    </location>
</feature>
<dbReference type="SUPFAM" id="SSF49472">
    <property type="entry name" value="Transthyretin (synonym: prealbumin)"/>
    <property type="match status" value="1"/>
</dbReference>
<reference evidence="2 3" key="1">
    <citation type="submission" date="2024-04" db="EMBL/GenBank/DDBJ databases">
        <authorList>
            <person name="Waldvogel A.-M."/>
            <person name="Schoenle A."/>
        </authorList>
    </citation>
    <scope>NUCLEOTIDE SEQUENCE [LARGE SCALE GENOMIC DNA]</scope>
</reference>
<accession>A0AAV2KVP4</accession>
<evidence type="ECO:0000256" key="1">
    <source>
        <dbReference type="SAM" id="SignalP"/>
    </source>
</evidence>
<proteinExistence type="predicted"/>
<protein>
    <recommendedName>
        <fullName evidence="4">Transthyretin</fullName>
    </recommendedName>
</protein>
<keyword evidence="3" id="KW-1185">Reference proteome</keyword>
<evidence type="ECO:0008006" key="4">
    <source>
        <dbReference type="Google" id="ProtNLM"/>
    </source>
</evidence>
<dbReference type="InterPro" id="IPR036817">
    <property type="entry name" value="Transthyretin/HIU_hydrolase_sf"/>
</dbReference>
<keyword evidence="1" id="KW-0732">Signal</keyword>
<evidence type="ECO:0000313" key="3">
    <source>
        <dbReference type="Proteomes" id="UP001497482"/>
    </source>
</evidence>
<name>A0AAV2KVP4_KNICA</name>
<dbReference type="EMBL" id="OZ035824">
    <property type="protein sequence ID" value="CAL1593121.1"/>
    <property type="molecule type" value="Genomic_DNA"/>
</dbReference>
<dbReference type="Proteomes" id="UP001497482">
    <property type="component" value="Chromosome 2"/>
</dbReference>